<proteinExistence type="predicted"/>
<reference evidence="2" key="2">
    <citation type="submission" date="2018-05" db="EMBL/GenBank/DDBJ databases">
        <title>OpunRS2 (Oryza punctata Reference Sequence Version 2).</title>
        <authorList>
            <person name="Zhang J."/>
            <person name="Kudrna D."/>
            <person name="Lee S."/>
            <person name="Talag J."/>
            <person name="Welchert J."/>
            <person name="Wing R.A."/>
        </authorList>
    </citation>
    <scope>NUCLEOTIDE SEQUENCE [LARGE SCALE GENOMIC DNA]</scope>
</reference>
<name>A0A0E0JW87_ORYPU</name>
<organism evidence="2">
    <name type="scientific">Oryza punctata</name>
    <name type="common">Red rice</name>
    <dbReference type="NCBI Taxonomy" id="4537"/>
    <lineage>
        <taxon>Eukaryota</taxon>
        <taxon>Viridiplantae</taxon>
        <taxon>Streptophyta</taxon>
        <taxon>Embryophyta</taxon>
        <taxon>Tracheophyta</taxon>
        <taxon>Spermatophyta</taxon>
        <taxon>Magnoliopsida</taxon>
        <taxon>Liliopsida</taxon>
        <taxon>Poales</taxon>
        <taxon>Poaceae</taxon>
        <taxon>BOP clade</taxon>
        <taxon>Oryzoideae</taxon>
        <taxon>Oryzeae</taxon>
        <taxon>Oryzinae</taxon>
        <taxon>Oryza</taxon>
    </lineage>
</organism>
<feature type="region of interest" description="Disordered" evidence="1">
    <location>
        <begin position="1"/>
        <end position="61"/>
    </location>
</feature>
<sequence length="61" mass="5992">MDGQIGDGFRLGAESGLGQLGLSPSLTPKLNGSLYDSPTNGSVDGASEAQPPPKPVAAGPL</sequence>
<dbReference type="Proteomes" id="UP000026962">
    <property type="component" value="Chromosome 2"/>
</dbReference>
<reference evidence="2" key="1">
    <citation type="submission" date="2015-04" db="UniProtKB">
        <authorList>
            <consortium name="EnsemblPlants"/>
        </authorList>
    </citation>
    <scope>IDENTIFICATION</scope>
</reference>
<feature type="compositionally biased region" description="Low complexity" evidence="1">
    <location>
        <begin position="16"/>
        <end position="26"/>
    </location>
</feature>
<dbReference type="AlphaFoldDB" id="A0A0E0JW87"/>
<dbReference type="EnsemblPlants" id="OPUNC02G04970.1">
    <property type="protein sequence ID" value="OPUNC02G04970.1"/>
    <property type="gene ID" value="OPUNC02G04970"/>
</dbReference>
<evidence type="ECO:0000313" key="2">
    <source>
        <dbReference type="EnsemblPlants" id="OPUNC02G04970.1"/>
    </source>
</evidence>
<protein>
    <submittedName>
        <fullName evidence="2">Uncharacterized protein</fullName>
    </submittedName>
</protein>
<accession>A0A0E0JW87</accession>
<evidence type="ECO:0000313" key="3">
    <source>
        <dbReference type="Proteomes" id="UP000026962"/>
    </source>
</evidence>
<dbReference type="HOGENOM" id="CLU_2926690_0_0_1"/>
<feature type="compositionally biased region" description="Polar residues" evidence="1">
    <location>
        <begin position="28"/>
        <end position="42"/>
    </location>
</feature>
<evidence type="ECO:0000256" key="1">
    <source>
        <dbReference type="SAM" id="MobiDB-lite"/>
    </source>
</evidence>
<keyword evidence="3" id="KW-1185">Reference proteome</keyword>
<dbReference type="Gramene" id="OPUNC02G04970.1">
    <property type="protein sequence ID" value="OPUNC02G04970.1"/>
    <property type="gene ID" value="OPUNC02G04970"/>
</dbReference>